<dbReference type="GO" id="GO:0046872">
    <property type="term" value="F:metal ion binding"/>
    <property type="evidence" value="ECO:0007669"/>
    <property type="project" value="UniProtKB-UniRule"/>
</dbReference>
<keyword evidence="2" id="KW-0645">Protease</keyword>
<comment type="catalytic activity">
    <reaction evidence="2">
        <text>an L-aminoacyl-L-amino acid + H2O = 2 an L-alpha-amino acid</text>
        <dbReference type="Rhea" id="RHEA:48940"/>
        <dbReference type="ChEBI" id="CHEBI:15377"/>
        <dbReference type="ChEBI" id="CHEBI:59869"/>
        <dbReference type="ChEBI" id="CHEBI:77460"/>
        <dbReference type="EC" id="3.4.13.19"/>
    </reaction>
</comment>
<name>A0A6A6TN22_9PLEO</name>
<proteinExistence type="inferred from homology"/>
<dbReference type="OrthoDB" id="445695at2759"/>
<dbReference type="InterPro" id="IPR008257">
    <property type="entry name" value="Pept_M19"/>
</dbReference>
<dbReference type="EC" id="3.4.13.19" evidence="2"/>
<dbReference type="Pfam" id="PF01244">
    <property type="entry name" value="Peptidase_M19"/>
    <property type="match status" value="1"/>
</dbReference>
<keyword evidence="2" id="KW-0378">Hydrolase</keyword>
<dbReference type="PROSITE" id="PS51365">
    <property type="entry name" value="RENAL_DIPEPTIDASE_2"/>
    <property type="match status" value="1"/>
</dbReference>
<dbReference type="AlphaFoldDB" id="A0A6A6TN22"/>
<dbReference type="Gene3D" id="3.20.20.140">
    <property type="entry name" value="Metal-dependent hydrolases"/>
    <property type="match status" value="1"/>
</dbReference>
<evidence type="ECO:0000256" key="1">
    <source>
        <dbReference type="ARBA" id="ARBA00022997"/>
    </source>
</evidence>
<reference evidence="3" key="1">
    <citation type="journal article" date="2020" name="Stud. Mycol.">
        <title>101 Dothideomycetes genomes: a test case for predicting lifestyles and emergence of pathogens.</title>
        <authorList>
            <person name="Haridas S."/>
            <person name="Albert R."/>
            <person name="Binder M."/>
            <person name="Bloem J."/>
            <person name="Labutti K."/>
            <person name="Salamov A."/>
            <person name="Andreopoulos B."/>
            <person name="Baker S."/>
            <person name="Barry K."/>
            <person name="Bills G."/>
            <person name="Bluhm B."/>
            <person name="Cannon C."/>
            <person name="Castanera R."/>
            <person name="Culley D."/>
            <person name="Daum C."/>
            <person name="Ezra D."/>
            <person name="Gonzalez J."/>
            <person name="Henrissat B."/>
            <person name="Kuo A."/>
            <person name="Liang C."/>
            <person name="Lipzen A."/>
            <person name="Lutzoni F."/>
            <person name="Magnuson J."/>
            <person name="Mondo S."/>
            <person name="Nolan M."/>
            <person name="Ohm R."/>
            <person name="Pangilinan J."/>
            <person name="Park H.-J."/>
            <person name="Ramirez L."/>
            <person name="Alfaro M."/>
            <person name="Sun H."/>
            <person name="Tritt A."/>
            <person name="Yoshinaga Y."/>
            <person name="Zwiers L.-H."/>
            <person name="Turgeon B."/>
            <person name="Goodwin S."/>
            <person name="Spatafora J."/>
            <person name="Crous P."/>
            <person name="Grigoriev I."/>
        </authorList>
    </citation>
    <scope>NUCLEOTIDE SEQUENCE</scope>
    <source>
        <strain evidence="3">CBS 122681</strain>
    </source>
</reference>
<keyword evidence="2" id="KW-0482">Metalloprotease</keyword>
<dbReference type="GO" id="GO:0070573">
    <property type="term" value="F:metallodipeptidase activity"/>
    <property type="evidence" value="ECO:0007669"/>
    <property type="project" value="InterPro"/>
</dbReference>
<dbReference type="CDD" id="cd01301">
    <property type="entry name" value="rDP_like"/>
    <property type="match status" value="1"/>
</dbReference>
<dbReference type="EMBL" id="MU004302">
    <property type="protein sequence ID" value="KAF2659994.1"/>
    <property type="molecule type" value="Genomic_DNA"/>
</dbReference>
<sequence length="453" mass="49751">MKLSTRFASLGLAVGSILTVTTGVLAADLEPNRELAQRSYKDKAEEILEDTPLIDGHDDLAYLMRWAYSNHIYWDNFTGPWESGQLSGEVDLHRLRQGKVGGTFWSIYVDCPKTGGFAPEYYRKALDDTDAAIDVIQKLITVYPNDFGRPQNGSDALSIFQSGRIISPLGLEGLHMLGERLSKLRDYHARGVRYATLTHNCHNIYADSAMTDTPNGTVQATPYWGGVSSAGQKLVREMNRLGVLVDLSHVSADTMRSVLGAHSDKNATVSNGTTPTWEGSLAPPIFSHSSVFAICPHPRNVPDDVLDLVKAKGGVVMVTFWRDFISCQFENDHPAKGELPIGYSPNATVTQVVRHMQYVGEKIGYDHVGLGSDFDGVPLALPALEDVSKFPVLLEEMLNQGIGEDDARKIVGGNVLRVWKEVDAVAAKLQAEGTQFAEDDLPWYADPWVGFQV</sequence>
<organism evidence="3 4">
    <name type="scientific">Lophiostoma macrostomum CBS 122681</name>
    <dbReference type="NCBI Taxonomy" id="1314788"/>
    <lineage>
        <taxon>Eukaryota</taxon>
        <taxon>Fungi</taxon>
        <taxon>Dikarya</taxon>
        <taxon>Ascomycota</taxon>
        <taxon>Pezizomycotina</taxon>
        <taxon>Dothideomycetes</taxon>
        <taxon>Pleosporomycetidae</taxon>
        <taxon>Pleosporales</taxon>
        <taxon>Lophiostomataceae</taxon>
        <taxon>Lophiostoma</taxon>
    </lineage>
</organism>
<evidence type="ECO:0000256" key="2">
    <source>
        <dbReference type="RuleBase" id="RU341113"/>
    </source>
</evidence>
<protein>
    <recommendedName>
        <fullName evidence="2">Dipeptidase</fullName>
        <ecNumber evidence="2">3.4.13.19</ecNumber>
    </recommendedName>
</protein>
<dbReference type="InterPro" id="IPR032466">
    <property type="entry name" value="Metal_Hydrolase"/>
</dbReference>
<gene>
    <name evidence="3" type="ORF">K491DRAFT_765701</name>
</gene>
<keyword evidence="1 2" id="KW-0224">Dipeptidase</keyword>
<accession>A0A6A6TN22</accession>
<dbReference type="PANTHER" id="PTHR10443">
    <property type="entry name" value="MICROSOMAL DIPEPTIDASE"/>
    <property type="match status" value="1"/>
</dbReference>
<evidence type="ECO:0000313" key="3">
    <source>
        <dbReference type="EMBL" id="KAF2659994.1"/>
    </source>
</evidence>
<dbReference type="SUPFAM" id="SSF51556">
    <property type="entry name" value="Metallo-dependent hydrolases"/>
    <property type="match status" value="1"/>
</dbReference>
<keyword evidence="2" id="KW-0862">Zinc</keyword>
<keyword evidence="2" id="KW-0479">Metal-binding</keyword>
<comment type="cofactor">
    <cofactor evidence="2">
        <name>Zn(2+)</name>
        <dbReference type="ChEBI" id="CHEBI:29105"/>
    </cofactor>
</comment>
<keyword evidence="4" id="KW-1185">Reference proteome</keyword>
<dbReference type="PANTHER" id="PTHR10443:SF12">
    <property type="entry name" value="DIPEPTIDASE"/>
    <property type="match status" value="1"/>
</dbReference>
<dbReference type="Proteomes" id="UP000799324">
    <property type="component" value="Unassembled WGS sequence"/>
</dbReference>
<comment type="similarity">
    <text evidence="2">Belongs to the metallo-dependent hydrolases superfamily. Peptidase M19 family.</text>
</comment>
<evidence type="ECO:0000313" key="4">
    <source>
        <dbReference type="Proteomes" id="UP000799324"/>
    </source>
</evidence>
<dbReference type="GO" id="GO:0006508">
    <property type="term" value="P:proteolysis"/>
    <property type="evidence" value="ECO:0007669"/>
    <property type="project" value="UniProtKB-KW"/>
</dbReference>